<evidence type="ECO:0000256" key="6">
    <source>
        <dbReference type="ARBA" id="ARBA00023136"/>
    </source>
</evidence>
<dbReference type="PROSITE" id="PS00086">
    <property type="entry name" value="CYTOCHROME_P450"/>
    <property type="match status" value="1"/>
</dbReference>
<dbReference type="InterPro" id="IPR001128">
    <property type="entry name" value="Cyt_P450"/>
</dbReference>
<keyword evidence="6" id="KW-0472">Membrane</keyword>
<evidence type="ECO:0000256" key="1">
    <source>
        <dbReference type="ARBA" id="ARBA00004586"/>
    </source>
</evidence>
<keyword evidence="3 7" id="KW-0479">Metal-binding</keyword>
<dbReference type="STRING" id="796925.A0A137PCK5"/>
<dbReference type="PRINTS" id="PR00463">
    <property type="entry name" value="EP450I"/>
</dbReference>
<evidence type="ECO:0000313" key="10">
    <source>
        <dbReference type="Proteomes" id="UP000070444"/>
    </source>
</evidence>
<comment type="similarity">
    <text evidence="2 8">Belongs to the cytochrome P450 family.</text>
</comment>
<dbReference type="GO" id="GO:0016705">
    <property type="term" value="F:oxidoreductase activity, acting on paired donors, with incorporation or reduction of molecular oxygen"/>
    <property type="evidence" value="ECO:0007669"/>
    <property type="project" value="InterPro"/>
</dbReference>
<dbReference type="OMA" id="FKYLACA"/>
<keyword evidence="8" id="KW-0560">Oxidoreductase</keyword>
<evidence type="ECO:0000256" key="8">
    <source>
        <dbReference type="RuleBase" id="RU000461"/>
    </source>
</evidence>
<dbReference type="InterPro" id="IPR036396">
    <property type="entry name" value="Cyt_P450_sf"/>
</dbReference>
<dbReference type="SUPFAM" id="SSF48264">
    <property type="entry name" value="Cytochrome P450"/>
    <property type="match status" value="1"/>
</dbReference>
<dbReference type="GO" id="GO:0005506">
    <property type="term" value="F:iron ion binding"/>
    <property type="evidence" value="ECO:0007669"/>
    <property type="project" value="InterPro"/>
</dbReference>
<keyword evidence="7 8" id="KW-0349">Heme</keyword>
<dbReference type="GO" id="GO:0004497">
    <property type="term" value="F:monooxygenase activity"/>
    <property type="evidence" value="ECO:0007669"/>
    <property type="project" value="UniProtKB-KW"/>
</dbReference>
<evidence type="ECO:0000256" key="5">
    <source>
        <dbReference type="ARBA" id="ARBA00023004"/>
    </source>
</evidence>
<feature type="binding site" description="axial binding residue" evidence="7">
    <location>
        <position position="149"/>
    </location>
    <ligand>
        <name>heme</name>
        <dbReference type="ChEBI" id="CHEBI:30413"/>
    </ligand>
    <ligandPart>
        <name>Fe</name>
        <dbReference type="ChEBI" id="CHEBI:18248"/>
    </ligandPart>
</feature>
<sequence length="167" mass="19103">FLAGQDTTTLTICAALHLLAEHPEVQEKMRKEVLTVFGKDEYKNGKFQIPTNEQLNKLEYTYAVMQETMRLYPAVSVINHRVALKDIHHRGHTIPAGTLVNTIVYAIHRNPKYFKNPNEFLPSRFLNGNIDTKKFESNWFPFSSGSRVCLGATFSTTQQKIVLSYIL</sequence>
<comment type="cofactor">
    <cofactor evidence="7">
        <name>heme</name>
        <dbReference type="ChEBI" id="CHEBI:30413"/>
    </cofactor>
</comment>
<evidence type="ECO:0000256" key="4">
    <source>
        <dbReference type="ARBA" id="ARBA00022824"/>
    </source>
</evidence>
<keyword evidence="10" id="KW-1185">Reference proteome</keyword>
<proteinExistence type="inferred from homology"/>
<name>A0A137PCK5_CONC2</name>
<accession>A0A137PCK5</accession>
<protein>
    <submittedName>
        <fullName evidence="9">Cytochrome P450</fullName>
    </submittedName>
</protein>
<feature type="non-terminal residue" evidence="9">
    <location>
        <position position="167"/>
    </location>
</feature>
<evidence type="ECO:0000256" key="2">
    <source>
        <dbReference type="ARBA" id="ARBA00010617"/>
    </source>
</evidence>
<evidence type="ECO:0000256" key="3">
    <source>
        <dbReference type="ARBA" id="ARBA00022723"/>
    </source>
</evidence>
<dbReference type="AlphaFoldDB" id="A0A137PCK5"/>
<dbReference type="InterPro" id="IPR050196">
    <property type="entry name" value="Cytochrome_P450_Monoox"/>
</dbReference>
<dbReference type="PANTHER" id="PTHR24291:SF189">
    <property type="entry name" value="CYTOCHROME P450 4C3-RELATED"/>
    <property type="match status" value="1"/>
</dbReference>
<dbReference type="EMBL" id="KQ964448">
    <property type="protein sequence ID" value="KXN72734.1"/>
    <property type="molecule type" value="Genomic_DNA"/>
</dbReference>
<dbReference type="GO" id="GO:0020037">
    <property type="term" value="F:heme binding"/>
    <property type="evidence" value="ECO:0007669"/>
    <property type="project" value="InterPro"/>
</dbReference>
<feature type="non-terminal residue" evidence="9">
    <location>
        <position position="1"/>
    </location>
</feature>
<gene>
    <name evidence="9" type="ORF">CONCODRAFT_21524</name>
</gene>
<evidence type="ECO:0000256" key="7">
    <source>
        <dbReference type="PIRSR" id="PIRSR602401-1"/>
    </source>
</evidence>
<comment type="subcellular location">
    <subcellularLocation>
        <location evidence="1">Endoplasmic reticulum membrane</location>
    </subcellularLocation>
</comment>
<organism evidence="9 10">
    <name type="scientific">Conidiobolus coronatus (strain ATCC 28846 / CBS 209.66 / NRRL 28638)</name>
    <name type="common">Delacroixia coronata</name>
    <dbReference type="NCBI Taxonomy" id="796925"/>
    <lineage>
        <taxon>Eukaryota</taxon>
        <taxon>Fungi</taxon>
        <taxon>Fungi incertae sedis</taxon>
        <taxon>Zoopagomycota</taxon>
        <taxon>Entomophthoromycotina</taxon>
        <taxon>Entomophthoromycetes</taxon>
        <taxon>Entomophthorales</taxon>
        <taxon>Ancylistaceae</taxon>
        <taxon>Conidiobolus</taxon>
    </lineage>
</organism>
<dbReference type="Pfam" id="PF00067">
    <property type="entry name" value="p450"/>
    <property type="match status" value="1"/>
</dbReference>
<dbReference type="OrthoDB" id="1470350at2759"/>
<dbReference type="PANTHER" id="PTHR24291">
    <property type="entry name" value="CYTOCHROME P450 FAMILY 4"/>
    <property type="match status" value="1"/>
</dbReference>
<keyword evidence="5 7" id="KW-0408">Iron</keyword>
<dbReference type="InterPro" id="IPR002401">
    <property type="entry name" value="Cyt_P450_E_grp-I"/>
</dbReference>
<dbReference type="Gene3D" id="1.10.630.10">
    <property type="entry name" value="Cytochrome P450"/>
    <property type="match status" value="1"/>
</dbReference>
<keyword evidence="8" id="KW-0503">Monooxygenase</keyword>
<dbReference type="InterPro" id="IPR017972">
    <property type="entry name" value="Cyt_P450_CS"/>
</dbReference>
<dbReference type="PRINTS" id="PR00385">
    <property type="entry name" value="P450"/>
</dbReference>
<dbReference type="GO" id="GO:0005789">
    <property type="term" value="C:endoplasmic reticulum membrane"/>
    <property type="evidence" value="ECO:0007669"/>
    <property type="project" value="UniProtKB-SubCell"/>
</dbReference>
<evidence type="ECO:0000313" key="9">
    <source>
        <dbReference type="EMBL" id="KXN72734.1"/>
    </source>
</evidence>
<reference evidence="9 10" key="1">
    <citation type="journal article" date="2015" name="Genome Biol. Evol.">
        <title>Phylogenomic analyses indicate that early fungi evolved digesting cell walls of algal ancestors of land plants.</title>
        <authorList>
            <person name="Chang Y."/>
            <person name="Wang S."/>
            <person name="Sekimoto S."/>
            <person name="Aerts A.L."/>
            <person name="Choi C."/>
            <person name="Clum A."/>
            <person name="LaButti K.M."/>
            <person name="Lindquist E.A."/>
            <person name="Yee Ngan C."/>
            <person name="Ohm R.A."/>
            <person name="Salamov A.A."/>
            <person name="Grigoriev I.V."/>
            <person name="Spatafora J.W."/>
            <person name="Berbee M.L."/>
        </authorList>
    </citation>
    <scope>NUCLEOTIDE SEQUENCE [LARGE SCALE GENOMIC DNA]</scope>
    <source>
        <strain evidence="9 10">NRRL 28638</strain>
    </source>
</reference>
<dbReference type="Proteomes" id="UP000070444">
    <property type="component" value="Unassembled WGS sequence"/>
</dbReference>
<keyword evidence="4" id="KW-0256">Endoplasmic reticulum</keyword>